<protein>
    <submittedName>
        <fullName evidence="2">Uncharacterized protein</fullName>
    </submittedName>
</protein>
<dbReference type="EMBL" id="BAAARE010000003">
    <property type="protein sequence ID" value="GAA2474202.1"/>
    <property type="molecule type" value="Genomic_DNA"/>
</dbReference>
<keyword evidence="1" id="KW-1133">Transmembrane helix</keyword>
<feature type="transmembrane region" description="Helical" evidence="1">
    <location>
        <begin position="45"/>
        <end position="64"/>
    </location>
</feature>
<gene>
    <name evidence="2" type="ORF">GCM10009858_09490</name>
</gene>
<evidence type="ECO:0000313" key="2">
    <source>
        <dbReference type="EMBL" id="GAA2474202.1"/>
    </source>
</evidence>
<proteinExistence type="predicted"/>
<comment type="caution">
    <text evidence="2">The sequence shown here is derived from an EMBL/GenBank/DDBJ whole genome shotgun (WGS) entry which is preliminary data.</text>
</comment>
<keyword evidence="1" id="KW-0812">Transmembrane</keyword>
<name>A0ABP5Y312_9MICO</name>
<keyword evidence="1" id="KW-0472">Membrane</keyword>
<accession>A0ABP5Y312</accession>
<evidence type="ECO:0000313" key="3">
    <source>
        <dbReference type="Proteomes" id="UP001500730"/>
    </source>
</evidence>
<reference evidence="3" key="1">
    <citation type="journal article" date="2019" name="Int. J. Syst. Evol. Microbiol.">
        <title>The Global Catalogue of Microorganisms (GCM) 10K type strain sequencing project: providing services to taxonomists for standard genome sequencing and annotation.</title>
        <authorList>
            <consortium name="The Broad Institute Genomics Platform"/>
            <consortium name="The Broad Institute Genome Sequencing Center for Infectious Disease"/>
            <person name="Wu L."/>
            <person name="Ma J."/>
        </authorList>
    </citation>
    <scope>NUCLEOTIDE SEQUENCE [LARGE SCALE GENOMIC DNA]</scope>
    <source>
        <strain evidence="3">JCM 16259</strain>
    </source>
</reference>
<evidence type="ECO:0000256" key="1">
    <source>
        <dbReference type="SAM" id="Phobius"/>
    </source>
</evidence>
<dbReference type="Proteomes" id="UP001500730">
    <property type="component" value="Unassembled WGS sequence"/>
</dbReference>
<sequence>MVAAFTVVVSASGAHAIRPRGERGGSVAAPVAGPPLPPAQDSLDWMVVVVLLVVAVAVALAGLADSSAWRHAHQHRHA</sequence>
<keyword evidence="3" id="KW-1185">Reference proteome</keyword>
<organism evidence="2 3">
    <name type="scientific">Terrabacter carboxydivorans</name>
    <dbReference type="NCBI Taxonomy" id="619730"/>
    <lineage>
        <taxon>Bacteria</taxon>
        <taxon>Bacillati</taxon>
        <taxon>Actinomycetota</taxon>
        <taxon>Actinomycetes</taxon>
        <taxon>Micrococcales</taxon>
        <taxon>Intrasporangiaceae</taxon>
        <taxon>Terrabacter</taxon>
    </lineage>
</organism>